<comment type="catalytic activity">
    <reaction evidence="20">
        <text>D-glucuronate(out) + H(+)(out) = D-glucuronate(in) + H(+)(in)</text>
        <dbReference type="Rhea" id="RHEA:72591"/>
        <dbReference type="ChEBI" id="CHEBI:15378"/>
        <dbReference type="ChEBI" id="CHEBI:58720"/>
    </reaction>
    <physiologicalReaction direction="left-to-right" evidence="20">
        <dbReference type="Rhea" id="RHEA:72592"/>
    </physiologicalReaction>
</comment>
<keyword evidence="9 26" id="KW-1133">Transmembrane helix</keyword>
<reference evidence="28" key="2">
    <citation type="submission" date="2025-08" db="UniProtKB">
        <authorList>
            <consortium name="Ensembl"/>
        </authorList>
    </citation>
    <scope>IDENTIFICATION</scope>
</reference>
<organism evidence="28 29">
    <name type="scientific">Ciona savignyi</name>
    <name type="common">Pacific transparent sea squirt</name>
    <dbReference type="NCBI Taxonomy" id="51511"/>
    <lineage>
        <taxon>Eukaryota</taxon>
        <taxon>Metazoa</taxon>
        <taxon>Chordata</taxon>
        <taxon>Tunicata</taxon>
        <taxon>Ascidiacea</taxon>
        <taxon>Phlebobranchia</taxon>
        <taxon>Cionidae</taxon>
        <taxon>Ciona</taxon>
    </lineage>
</organism>
<evidence type="ECO:0000256" key="8">
    <source>
        <dbReference type="ARBA" id="ARBA00022847"/>
    </source>
</evidence>
<protein>
    <recommendedName>
        <fullName evidence="22">Sialin</fullName>
    </recommendedName>
    <alternativeName>
        <fullName evidence="25">H(+)/nitrate cotransporter</fullName>
    </alternativeName>
    <alternativeName>
        <fullName evidence="23">H(+)/sialic acid cotransporter</fullName>
    </alternativeName>
    <alternativeName>
        <fullName evidence="24">Vesicular excitatory amino acid transporter</fullName>
    </alternativeName>
</protein>
<feature type="transmembrane region" description="Helical" evidence="26">
    <location>
        <begin position="383"/>
        <end position="401"/>
    </location>
</feature>
<dbReference type="SUPFAM" id="SSF103473">
    <property type="entry name" value="MFS general substrate transporter"/>
    <property type="match status" value="1"/>
</dbReference>
<keyword evidence="5" id="KW-0813">Transport</keyword>
<evidence type="ECO:0000256" key="23">
    <source>
        <dbReference type="ARBA" id="ARBA00080244"/>
    </source>
</evidence>
<dbReference type="PANTHER" id="PTHR11662:SF399">
    <property type="entry name" value="FI19708P1-RELATED"/>
    <property type="match status" value="1"/>
</dbReference>
<proteinExistence type="predicted"/>
<reference evidence="28" key="3">
    <citation type="submission" date="2025-09" db="UniProtKB">
        <authorList>
            <consortium name="Ensembl"/>
        </authorList>
    </citation>
    <scope>IDENTIFICATION</scope>
</reference>
<keyword evidence="11 26" id="KW-0472">Membrane</keyword>
<evidence type="ECO:0000256" key="3">
    <source>
        <dbReference type="ARBA" id="ARBA00004638"/>
    </source>
</evidence>
<evidence type="ECO:0000256" key="9">
    <source>
        <dbReference type="ARBA" id="ARBA00022989"/>
    </source>
</evidence>
<evidence type="ECO:0000256" key="14">
    <source>
        <dbReference type="ARBA" id="ARBA00023329"/>
    </source>
</evidence>
<evidence type="ECO:0000256" key="2">
    <source>
        <dbReference type="ARBA" id="ARBA00004554"/>
    </source>
</evidence>
<feature type="transmembrane region" description="Helical" evidence="26">
    <location>
        <begin position="407"/>
        <end position="426"/>
    </location>
</feature>
<evidence type="ECO:0000256" key="16">
    <source>
        <dbReference type="ARBA" id="ARBA00050554"/>
    </source>
</evidence>
<keyword evidence="8" id="KW-0769">Symport</keyword>
<evidence type="ECO:0000256" key="10">
    <source>
        <dbReference type="ARBA" id="ARBA00023018"/>
    </source>
</evidence>
<evidence type="ECO:0000256" key="18">
    <source>
        <dbReference type="ARBA" id="ARBA00051403"/>
    </source>
</evidence>
<keyword evidence="6" id="KW-1003">Cell membrane</keyword>
<keyword evidence="12" id="KW-0325">Glycoprotein</keyword>
<dbReference type="InterPro" id="IPR036259">
    <property type="entry name" value="MFS_trans_sf"/>
</dbReference>
<comment type="subcellular location">
    <subcellularLocation>
        <location evidence="2">Basolateral cell membrane</location>
        <topology evidence="2">Multi-pass membrane protein</topology>
    </subcellularLocation>
    <subcellularLocation>
        <location evidence="3">Cytoplasmic vesicle</location>
        <location evidence="3">Secretory vesicle membrane</location>
        <topology evidence="3">Multi-pass membrane protein</topology>
    </subcellularLocation>
    <subcellularLocation>
        <location evidence="1">Cytoplasmic vesicle</location>
        <location evidence="1">Secretory vesicle</location>
        <location evidence="1">Synaptic vesicle membrane</location>
    </subcellularLocation>
    <subcellularLocation>
        <location evidence="4">Lysosome membrane</location>
    </subcellularLocation>
</comment>
<dbReference type="GO" id="GO:0016324">
    <property type="term" value="C:apical plasma membrane"/>
    <property type="evidence" value="ECO:0007669"/>
    <property type="project" value="TreeGrafter"/>
</dbReference>
<dbReference type="CDD" id="cd17318">
    <property type="entry name" value="MFS_SLC17"/>
    <property type="match status" value="1"/>
</dbReference>
<feature type="transmembrane region" description="Helical" evidence="26">
    <location>
        <begin position="475"/>
        <end position="494"/>
    </location>
</feature>
<dbReference type="AlphaFoldDB" id="H2ZGY1"/>
<feature type="transmembrane region" description="Helical" evidence="26">
    <location>
        <begin position="297"/>
        <end position="322"/>
    </location>
</feature>
<evidence type="ECO:0000256" key="20">
    <source>
        <dbReference type="ARBA" id="ARBA00051612"/>
    </source>
</evidence>
<feature type="transmembrane region" description="Helical" evidence="26">
    <location>
        <begin position="234"/>
        <end position="252"/>
    </location>
</feature>
<evidence type="ECO:0000256" key="21">
    <source>
        <dbReference type="ARBA" id="ARBA00056891"/>
    </source>
</evidence>
<dbReference type="eggNOG" id="KOG2532">
    <property type="taxonomic scope" value="Eukaryota"/>
</dbReference>
<dbReference type="InParanoid" id="H2ZGY1"/>
<evidence type="ECO:0000256" key="17">
    <source>
        <dbReference type="ARBA" id="ARBA00050625"/>
    </source>
</evidence>
<dbReference type="PROSITE" id="PS50850">
    <property type="entry name" value="MFS"/>
    <property type="match status" value="1"/>
</dbReference>
<evidence type="ECO:0000313" key="28">
    <source>
        <dbReference type="Ensembl" id="ENSCSAVP00000016847.1"/>
    </source>
</evidence>
<feature type="transmembrane region" description="Helical" evidence="26">
    <location>
        <begin position="342"/>
        <end position="362"/>
    </location>
</feature>
<dbReference type="FunFam" id="1.20.1250.20:FF:000067">
    <property type="entry name" value="sialin isoform X2"/>
    <property type="match status" value="1"/>
</dbReference>
<evidence type="ECO:0000256" key="22">
    <source>
        <dbReference type="ARBA" id="ARBA00069713"/>
    </source>
</evidence>
<dbReference type="GO" id="GO:0046942">
    <property type="term" value="P:carboxylic acid transport"/>
    <property type="evidence" value="ECO:0007669"/>
    <property type="project" value="UniProtKB-ARBA"/>
</dbReference>
<evidence type="ECO:0000256" key="1">
    <source>
        <dbReference type="ARBA" id="ARBA00004432"/>
    </source>
</evidence>
<feature type="transmembrane region" description="Helical" evidence="26">
    <location>
        <begin position="139"/>
        <end position="159"/>
    </location>
</feature>
<evidence type="ECO:0000256" key="6">
    <source>
        <dbReference type="ARBA" id="ARBA00022475"/>
    </source>
</evidence>
<evidence type="ECO:0000256" key="7">
    <source>
        <dbReference type="ARBA" id="ARBA00022692"/>
    </source>
</evidence>
<evidence type="ECO:0000256" key="11">
    <source>
        <dbReference type="ARBA" id="ARBA00023136"/>
    </source>
</evidence>
<dbReference type="Gene3D" id="1.20.1250.20">
    <property type="entry name" value="MFS general substrate transporter like domains"/>
    <property type="match status" value="2"/>
</dbReference>
<keyword evidence="10" id="KW-0770">Synapse</keyword>
<dbReference type="GO" id="GO:0016323">
    <property type="term" value="C:basolateral plasma membrane"/>
    <property type="evidence" value="ECO:0007669"/>
    <property type="project" value="UniProtKB-SubCell"/>
</dbReference>
<dbReference type="GO" id="GO:0015293">
    <property type="term" value="F:symporter activity"/>
    <property type="evidence" value="ECO:0007669"/>
    <property type="project" value="UniProtKB-KW"/>
</dbReference>
<feature type="transmembrane region" description="Helical" evidence="26">
    <location>
        <begin position="438"/>
        <end position="463"/>
    </location>
</feature>
<dbReference type="GO" id="GO:0006820">
    <property type="term" value="P:monoatomic anion transport"/>
    <property type="evidence" value="ECO:0007669"/>
    <property type="project" value="TreeGrafter"/>
</dbReference>
<evidence type="ECO:0000256" key="13">
    <source>
        <dbReference type="ARBA" id="ARBA00023228"/>
    </source>
</evidence>
<feature type="transmembrane region" description="Helical" evidence="26">
    <location>
        <begin position="112"/>
        <end position="132"/>
    </location>
</feature>
<keyword evidence="7 26" id="KW-0812">Transmembrane</keyword>
<comment type="catalytic activity">
    <reaction evidence="16">
        <text>L-aspartate(out) = L-aspartate(in)</text>
        <dbReference type="Rhea" id="RHEA:66332"/>
        <dbReference type="ChEBI" id="CHEBI:29991"/>
    </reaction>
    <physiologicalReaction direction="left-to-right" evidence="16">
        <dbReference type="Rhea" id="RHEA:66333"/>
    </physiologicalReaction>
</comment>
<comment type="function">
    <text evidence="21">Receptor for CM101, a polysaccharide produced by group B Streptococcus with antipathoangiogenic properties.</text>
</comment>
<comment type="catalytic activity">
    <reaction evidence="18">
        <text>N-acetyl-L-aspartyl-L-glutamate(out) = N-acetyl-L-aspartyl-L-glutamate(in)</text>
        <dbReference type="Rhea" id="RHEA:72599"/>
        <dbReference type="ChEBI" id="CHEBI:76931"/>
    </reaction>
    <physiologicalReaction direction="left-to-right" evidence="18">
        <dbReference type="Rhea" id="RHEA:72600"/>
    </physiologicalReaction>
</comment>
<dbReference type="Pfam" id="PF07690">
    <property type="entry name" value="MFS_1"/>
    <property type="match status" value="1"/>
</dbReference>
<evidence type="ECO:0000256" key="4">
    <source>
        <dbReference type="ARBA" id="ARBA00004656"/>
    </source>
</evidence>
<evidence type="ECO:0000256" key="5">
    <source>
        <dbReference type="ARBA" id="ARBA00022448"/>
    </source>
</evidence>
<dbReference type="GO" id="GO:0005765">
    <property type="term" value="C:lysosomal membrane"/>
    <property type="evidence" value="ECO:0007669"/>
    <property type="project" value="UniProtKB-SubCell"/>
</dbReference>
<evidence type="ECO:0000256" key="26">
    <source>
        <dbReference type="SAM" id="Phobius"/>
    </source>
</evidence>
<reference evidence="29" key="1">
    <citation type="submission" date="2003-08" db="EMBL/GenBank/DDBJ databases">
        <authorList>
            <person name="Birren B."/>
            <person name="Nusbaum C."/>
            <person name="Abebe A."/>
            <person name="Abouelleil A."/>
            <person name="Adekoya E."/>
            <person name="Ait-zahra M."/>
            <person name="Allen N."/>
            <person name="Allen T."/>
            <person name="An P."/>
            <person name="Anderson M."/>
            <person name="Anderson S."/>
            <person name="Arachchi H."/>
            <person name="Armbruster J."/>
            <person name="Bachantsang P."/>
            <person name="Baldwin J."/>
            <person name="Barry A."/>
            <person name="Bayul T."/>
            <person name="Blitshsteyn B."/>
            <person name="Bloom T."/>
            <person name="Blye J."/>
            <person name="Boguslavskiy L."/>
            <person name="Borowsky M."/>
            <person name="Boukhgalter B."/>
            <person name="Brunache A."/>
            <person name="Butler J."/>
            <person name="Calixte N."/>
            <person name="Calvo S."/>
            <person name="Camarata J."/>
            <person name="Campo K."/>
            <person name="Chang J."/>
            <person name="Cheshatsang Y."/>
            <person name="Citroen M."/>
            <person name="Collymore A."/>
            <person name="Considine T."/>
            <person name="Cook A."/>
            <person name="Cooke P."/>
            <person name="Corum B."/>
            <person name="Cuomo C."/>
            <person name="David R."/>
            <person name="Dawoe T."/>
            <person name="Degray S."/>
            <person name="Dodge S."/>
            <person name="Dooley K."/>
            <person name="Dorje P."/>
            <person name="Dorjee K."/>
            <person name="Dorris L."/>
            <person name="Duffey N."/>
            <person name="Dupes A."/>
            <person name="Elkins T."/>
            <person name="Engels R."/>
            <person name="Erickson J."/>
            <person name="Farina A."/>
            <person name="Faro S."/>
            <person name="Ferreira P."/>
            <person name="Fischer H."/>
            <person name="Fitzgerald M."/>
            <person name="Foley K."/>
            <person name="Gage D."/>
            <person name="Galagan J."/>
            <person name="Gearin G."/>
            <person name="Gnerre S."/>
            <person name="Gnirke A."/>
            <person name="Goyette A."/>
            <person name="Graham J."/>
            <person name="Grandbois E."/>
            <person name="Gyaltsen K."/>
            <person name="Hafez N."/>
            <person name="Hagopian D."/>
            <person name="Hagos B."/>
            <person name="Hall J."/>
            <person name="Hatcher B."/>
            <person name="Heller A."/>
            <person name="Higgins H."/>
            <person name="Honan T."/>
            <person name="Horn A."/>
            <person name="Houde N."/>
            <person name="Hughes L."/>
            <person name="Hulme W."/>
            <person name="Husby E."/>
            <person name="Iliev I."/>
            <person name="Jaffe D."/>
            <person name="Jones C."/>
            <person name="Kamal M."/>
            <person name="Kamat A."/>
            <person name="Kamvysselis M."/>
            <person name="Karlsson E."/>
            <person name="Kells C."/>
            <person name="Kieu A."/>
            <person name="Kisner P."/>
            <person name="Kodira C."/>
            <person name="Kulbokas E."/>
            <person name="Labutti K."/>
            <person name="Lama D."/>
            <person name="Landers T."/>
            <person name="Leger J."/>
            <person name="Levine S."/>
            <person name="Lewis D."/>
            <person name="Lewis T."/>
            <person name="Lindblad-toh K."/>
            <person name="Liu X."/>
            <person name="Lokyitsang T."/>
            <person name="Lokyitsang Y."/>
            <person name="Lucien O."/>
            <person name="Lui A."/>
            <person name="Ma L.J."/>
            <person name="Mabbitt R."/>
            <person name="Macdonald J."/>
            <person name="Maclean C."/>
            <person name="Major J."/>
            <person name="Manning J."/>
            <person name="Marabella R."/>
            <person name="Maru K."/>
            <person name="Matthews C."/>
            <person name="Mauceli E."/>
            <person name="Mccarthy M."/>
            <person name="Mcdonough S."/>
            <person name="Mcghee T."/>
            <person name="Meldrim J."/>
            <person name="Meneus L."/>
            <person name="Mesirov J."/>
            <person name="Mihalev A."/>
            <person name="Mihova T."/>
            <person name="Mikkelsen T."/>
            <person name="Mlenga V."/>
            <person name="Moru K."/>
            <person name="Mozes J."/>
            <person name="Mulrain L."/>
            <person name="Munson G."/>
            <person name="Naylor J."/>
            <person name="Newes C."/>
            <person name="Nguyen C."/>
            <person name="Nguyen N."/>
            <person name="Nguyen T."/>
            <person name="Nicol R."/>
            <person name="Nielsen C."/>
            <person name="Nizzari M."/>
            <person name="Norbu C."/>
            <person name="Norbu N."/>
            <person name="O'donnell P."/>
            <person name="Okoawo O."/>
            <person name="O'leary S."/>
            <person name="Omotosho B."/>
            <person name="O'neill K."/>
            <person name="Osman S."/>
            <person name="Parker S."/>
            <person name="Perrin D."/>
            <person name="Phunkhang P."/>
            <person name="Piqani B."/>
            <person name="Purcell S."/>
            <person name="Rachupka T."/>
            <person name="Ramasamy U."/>
            <person name="Rameau R."/>
            <person name="Ray V."/>
            <person name="Raymond C."/>
            <person name="Retta R."/>
            <person name="Richardson S."/>
            <person name="Rise C."/>
            <person name="Rodriguez J."/>
            <person name="Rogers J."/>
            <person name="Rogov P."/>
            <person name="Rutman M."/>
            <person name="Schupbach R."/>
            <person name="Seaman C."/>
            <person name="Settipalli S."/>
            <person name="Sharpe T."/>
            <person name="Sheridan J."/>
            <person name="Sherpa N."/>
            <person name="Shi J."/>
            <person name="Smirnov S."/>
            <person name="Smith C."/>
            <person name="Sougnez C."/>
            <person name="Spencer B."/>
            <person name="Stalker J."/>
            <person name="Stange-thomann N."/>
            <person name="Stavropoulos S."/>
            <person name="Stetson K."/>
            <person name="Stone C."/>
            <person name="Stone S."/>
            <person name="Stubbs M."/>
            <person name="Talamas J."/>
            <person name="Tchuinga P."/>
            <person name="Tenzing P."/>
            <person name="Tesfaye S."/>
            <person name="Theodore J."/>
            <person name="Thoulutsang Y."/>
            <person name="Topham K."/>
            <person name="Towey S."/>
            <person name="Tsamla T."/>
            <person name="Tsomo N."/>
            <person name="Vallee D."/>
            <person name="Vassiliev H."/>
            <person name="Venkataraman V."/>
            <person name="Vinson J."/>
            <person name="Vo A."/>
            <person name="Wade C."/>
            <person name="Wang S."/>
            <person name="Wangchuk T."/>
            <person name="Wangdi T."/>
            <person name="Whittaker C."/>
            <person name="Wilkinson J."/>
            <person name="Wu Y."/>
            <person name="Wyman D."/>
            <person name="Yadav S."/>
            <person name="Yang S."/>
            <person name="Yang X."/>
            <person name="Yeager S."/>
            <person name="Yee E."/>
            <person name="Young G."/>
            <person name="Zainoun J."/>
            <person name="Zembeck L."/>
            <person name="Zimmer A."/>
            <person name="Zody M."/>
            <person name="Lander E."/>
        </authorList>
    </citation>
    <scope>NUCLEOTIDE SEQUENCE [LARGE SCALE GENOMIC DNA]</scope>
</reference>
<evidence type="ECO:0000313" key="29">
    <source>
        <dbReference type="Proteomes" id="UP000007875"/>
    </source>
</evidence>
<keyword evidence="14" id="KW-0968">Cytoplasmic vesicle</keyword>
<evidence type="ECO:0000256" key="24">
    <source>
        <dbReference type="ARBA" id="ARBA00081195"/>
    </source>
</evidence>
<evidence type="ECO:0000256" key="15">
    <source>
        <dbReference type="ARBA" id="ARBA00050101"/>
    </source>
</evidence>
<dbReference type="Proteomes" id="UP000007875">
    <property type="component" value="Unassembled WGS sequence"/>
</dbReference>
<evidence type="ECO:0000256" key="19">
    <source>
        <dbReference type="ARBA" id="ARBA00051447"/>
    </source>
</evidence>
<comment type="catalytic activity">
    <reaction evidence="15">
        <text>2 nitrate(out) + H(+)(out) = 2 nitrate(in) + H(+)(in)</text>
        <dbReference type="Rhea" id="RHEA:71539"/>
        <dbReference type="ChEBI" id="CHEBI:15378"/>
        <dbReference type="ChEBI" id="CHEBI:17632"/>
    </reaction>
    <physiologicalReaction direction="left-to-right" evidence="15">
        <dbReference type="Rhea" id="RHEA:71540"/>
    </physiologicalReaction>
</comment>
<dbReference type="InterPro" id="IPR011701">
    <property type="entry name" value="MFS"/>
</dbReference>
<evidence type="ECO:0000256" key="12">
    <source>
        <dbReference type="ARBA" id="ARBA00023180"/>
    </source>
</evidence>
<comment type="catalytic activity">
    <reaction evidence="19">
        <text>L-glutamate(out) = L-glutamate(in)</text>
        <dbReference type="Rhea" id="RHEA:66336"/>
        <dbReference type="ChEBI" id="CHEBI:29985"/>
    </reaction>
    <physiologicalReaction direction="left-to-right" evidence="19">
        <dbReference type="Rhea" id="RHEA:66337"/>
    </physiologicalReaction>
</comment>
<dbReference type="STRING" id="51511.ENSCSAVP00000016847"/>
<dbReference type="InterPro" id="IPR050382">
    <property type="entry name" value="MFS_Na/Anion_cotransporter"/>
</dbReference>
<sequence length="511" mass="56418">MRRLDSESSETTKLLDERINNNTPEHFAVPPKEVGTWLSTRFSLAYLAFFGFMNVYALRVNLSVAILSMVNSTYMASHNNSNISGDVCPSSHAHKTLEVTGEFNWDAHKRSLVLGAFFYGYILTQLPGGYLASRFGGKWLFGGGVLCTSVLTLLTPVAARTSFALLIVVRVLEGIGEGVTFPAMHAMWGSWAPPVDRSRLVSVTYAGSQFGTVVAQPISGILCASTFLGGWPSVFYVFGSLGVLWCIVWFIFAHSTPDKHPRISPAELHFIQSNVEPVFSNEVLSVPWWEIATSKRVWAISIAHFCNNWGFYTLLTCLPTYLKDVLKFDIQQVDNMYLTPKFIDGFMSALPYLVMWITINLFGLLADYLRQHNILNTTQTRKTMNAIAFIGPAIFLVATGYGCNKAAAISMICLATAFSGAAFSGFNTNHVDIGSRYAGILMGITNTWATIPGFAGPAVVGLLTEHNVSKDQWQIVFYISAAVYLFGVVAYTLLGTGKEQPWNKRNKMEEI</sequence>
<accession>H2ZGY1</accession>
<feature type="domain" description="Major facilitator superfamily (MFS) profile" evidence="27">
    <location>
        <begin position="43"/>
        <end position="499"/>
    </location>
</feature>
<dbReference type="OMA" id="WIADKWK"/>
<dbReference type="FunFam" id="1.20.1250.20:FF:000003">
    <property type="entry name" value="Solute carrier family 17 member 3"/>
    <property type="match status" value="1"/>
</dbReference>
<comment type="catalytic activity">
    <reaction evidence="17">
        <text>N-acetylneuraminate(in) + H(+)(in) = N-acetylneuraminate(out) + H(+)(out)</text>
        <dbReference type="Rhea" id="RHEA:28987"/>
        <dbReference type="ChEBI" id="CHEBI:15378"/>
        <dbReference type="ChEBI" id="CHEBI:35418"/>
    </reaction>
    <physiologicalReaction direction="right-to-left" evidence="17">
        <dbReference type="Rhea" id="RHEA:28989"/>
    </physiologicalReaction>
</comment>
<dbReference type="GeneTree" id="ENSGT00940000163850"/>
<name>H2ZGY1_CIOSA</name>
<evidence type="ECO:0000256" key="25">
    <source>
        <dbReference type="ARBA" id="ARBA00081925"/>
    </source>
</evidence>
<dbReference type="InterPro" id="IPR020846">
    <property type="entry name" value="MFS_dom"/>
</dbReference>
<keyword evidence="29" id="KW-1185">Reference proteome</keyword>
<feature type="transmembrane region" description="Helical" evidence="26">
    <location>
        <begin position="44"/>
        <end position="70"/>
    </location>
</feature>
<dbReference type="Ensembl" id="ENSCSAVT00000017029.1">
    <property type="protein sequence ID" value="ENSCSAVP00000016847.1"/>
    <property type="gene ID" value="ENSCSAVG00000009905.1"/>
</dbReference>
<dbReference type="GO" id="GO:0030672">
    <property type="term" value="C:synaptic vesicle membrane"/>
    <property type="evidence" value="ECO:0007669"/>
    <property type="project" value="UniProtKB-SubCell"/>
</dbReference>
<evidence type="ECO:0000259" key="27">
    <source>
        <dbReference type="PROSITE" id="PS50850"/>
    </source>
</evidence>
<keyword evidence="13" id="KW-0458">Lysosome</keyword>
<dbReference type="PANTHER" id="PTHR11662">
    <property type="entry name" value="SOLUTE CARRIER FAMILY 17"/>
    <property type="match status" value="1"/>
</dbReference>